<feature type="active site" evidence="9">
    <location>
        <position position="139"/>
    </location>
</feature>
<dbReference type="STRING" id="99656.SAMN05421659_10855"/>
<keyword evidence="5 9" id="KW-0064">Aspartyl protease</keyword>
<keyword evidence="8 9" id="KW-0472">Membrane</keyword>
<dbReference type="RefSeq" id="WP_092454000.1">
    <property type="nucleotide sequence ID" value="NZ_FOJI01000008.1"/>
</dbReference>
<comment type="pathway">
    <text evidence="9">Protein modification; lipoprotein biosynthesis (signal peptide cleavage).</text>
</comment>
<feature type="transmembrane region" description="Helical" evidence="9">
    <location>
        <begin position="95"/>
        <end position="113"/>
    </location>
</feature>
<evidence type="ECO:0000256" key="10">
    <source>
        <dbReference type="RuleBase" id="RU000594"/>
    </source>
</evidence>
<keyword evidence="3 9" id="KW-0645">Protease</keyword>
<evidence type="ECO:0000256" key="3">
    <source>
        <dbReference type="ARBA" id="ARBA00022670"/>
    </source>
</evidence>
<keyword evidence="4 9" id="KW-0812">Transmembrane</keyword>
<proteinExistence type="inferred from homology"/>
<keyword evidence="6 9" id="KW-0378">Hydrolase</keyword>
<evidence type="ECO:0000256" key="8">
    <source>
        <dbReference type="ARBA" id="ARBA00023136"/>
    </source>
</evidence>
<name>A0A1I0QIJ6_9FIRM</name>
<dbReference type="GO" id="GO:0005886">
    <property type="term" value="C:plasma membrane"/>
    <property type="evidence" value="ECO:0007669"/>
    <property type="project" value="UniProtKB-SubCell"/>
</dbReference>
<comment type="subcellular location">
    <subcellularLocation>
        <location evidence="9">Cell membrane</location>
        <topology evidence="9">Multi-pass membrane protein</topology>
    </subcellularLocation>
</comment>
<dbReference type="HAMAP" id="MF_00161">
    <property type="entry name" value="LspA"/>
    <property type="match status" value="1"/>
</dbReference>
<reference evidence="12 13" key="1">
    <citation type="submission" date="2016-10" db="EMBL/GenBank/DDBJ databases">
        <authorList>
            <person name="de Groot N.N."/>
        </authorList>
    </citation>
    <scope>NUCLEOTIDE SEQUENCE [LARGE SCALE GENOMIC DNA]</scope>
    <source>
        <strain evidence="12 13">DSM 9179</strain>
    </source>
</reference>
<evidence type="ECO:0000256" key="4">
    <source>
        <dbReference type="ARBA" id="ARBA00022692"/>
    </source>
</evidence>
<dbReference type="Pfam" id="PF01252">
    <property type="entry name" value="Peptidase_A8"/>
    <property type="match status" value="1"/>
</dbReference>
<keyword evidence="7 9" id="KW-1133">Transmembrane helix</keyword>
<dbReference type="NCBIfam" id="TIGR00077">
    <property type="entry name" value="lspA"/>
    <property type="match status" value="1"/>
</dbReference>
<keyword evidence="13" id="KW-1185">Reference proteome</keyword>
<feature type="active site" evidence="9">
    <location>
        <position position="123"/>
    </location>
</feature>
<dbReference type="PROSITE" id="PS00855">
    <property type="entry name" value="SPASE_II"/>
    <property type="match status" value="1"/>
</dbReference>
<comment type="caution">
    <text evidence="9">Lacks conserved residue(s) required for the propagation of feature annotation.</text>
</comment>
<dbReference type="OrthoDB" id="9810259at2"/>
<accession>A0A1I0QIJ6</accession>
<evidence type="ECO:0000256" key="5">
    <source>
        <dbReference type="ARBA" id="ARBA00022750"/>
    </source>
</evidence>
<keyword evidence="2 9" id="KW-1003">Cell membrane</keyword>
<dbReference type="PRINTS" id="PR00781">
    <property type="entry name" value="LIPOSIGPTASE"/>
</dbReference>
<gene>
    <name evidence="9" type="primary">lspA</name>
    <name evidence="12" type="ORF">SAMN05421659_10855</name>
</gene>
<protein>
    <recommendedName>
        <fullName evidence="9">Lipoprotein signal peptidase</fullName>
        <ecNumber evidence="9">3.4.23.36</ecNumber>
    </recommendedName>
    <alternativeName>
        <fullName evidence="9">Prolipoprotein signal peptidase</fullName>
    </alternativeName>
    <alternativeName>
        <fullName evidence="9">Signal peptidase II</fullName>
        <shortName evidence="9">SPase II</shortName>
    </alternativeName>
</protein>
<comment type="similarity">
    <text evidence="1 9 11">Belongs to the peptidase A8 family.</text>
</comment>
<evidence type="ECO:0000256" key="7">
    <source>
        <dbReference type="ARBA" id="ARBA00022989"/>
    </source>
</evidence>
<dbReference type="AlphaFoldDB" id="A0A1I0QIJ6"/>
<feature type="transmembrane region" description="Helical" evidence="9">
    <location>
        <begin position="133"/>
        <end position="157"/>
    </location>
</feature>
<evidence type="ECO:0000256" key="9">
    <source>
        <dbReference type="HAMAP-Rule" id="MF_00161"/>
    </source>
</evidence>
<dbReference type="GO" id="GO:0004190">
    <property type="term" value="F:aspartic-type endopeptidase activity"/>
    <property type="evidence" value="ECO:0007669"/>
    <property type="project" value="UniProtKB-UniRule"/>
</dbReference>
<dbReference type="EMBL" id="FOJI01000008">
    <property type="protein sequence ID" value="SEW26918.1"/>
    <property type="molecule type" value="Genomic_DNA"/>
</dbReference>
<evidence type="ECO:0000313" key="13">
    <source>
        <dbReference type="Proteomes" id="UP000199701"/>
    </source>
</evidence>
<evidence type="ECO:0000256" key="11">
    <source>
        <dbReference type="RuleBase" id="RU004181"/>
    </source>
</evidence>
<sequence length="178" mass="20373">MRNVKKARQLIIFIISVCLLVGIDQFTKYIVEMKLKGHSPFVIIKGVFEFSYLRNTGAAWGIFSGGRIILIIFTCIVLIIIAFIVYRTPDEKKYLPFRCVLILLCAGAIGNIIDRIVNSYVIDFVYFKLIDFPIFNVSDIYVSVSMGLLIILIFFVYKEEDFNFLSLKKAKKDMGIDG</sequence>
<evidence type="ECO:0000256" key="1">
    <source>
        <dbReference type="ARBA" id="ARBA00006139"/>
    </source>
</evidence>
<comment type="function">
    <text evidence="9 10">This protein specifically catalyzes the removal of signal peptides from prolipoproteins.</text>
</comment>
<comment type="catalytic activity">
    <reaction evidence="9 10">
        <text>Release of signal peptides from bacterial membrane prolipoproteins. Hydrolyzes -Xaa-Yaa-Zaa-|-(S,diacylglyceryl)Cys-, in which Xaa is hydrophobic (preferably Leu), and Yaa (Ala or Ser) and Zaa (Gly or Ala) have small, neutral side chains.</text>
        <dbReference type="EC" id="3.4.23.36"/>
    </reaction>
</comment>
<feature type="transmembrane region" description="Helical" evidence="9">
    <location>
        <begin position="58"/>
        <end position="86"/>
    </location>
</feature>
<dbReference type="EC" id="3.4.23.36" evidence="9"/>
<evidence type="ECO:0000256" key="6">
    <source>
        <dbReference type="ARBA" id="ARBA00022801"/>
    </source>
</evidence>
<evidence type="ECO:0000313" key="12">
    <source>
        <dbReference type="EMBL" id="SEW26918.1"/>
    </source>
</evidence>
<dbReference type="UniPathway" id="UPA00665"/>
<dbReference type="GO" id="GO:0006508">
    <property type="term" value="P:proteolysis"/>
    <property type="evidence" value="ECO:0007669"/>
    <property type="project" value="UniProtKB-KW"/>
</dbReference>
<dbReference type="Proteomes" id="UP000199701">
    <property type="component" value="Unassembled WGS sequence"/>
</dbReference>
<evidence type="ECO:0000256" key="2">
    <source>
        <dbReference type="ARBA" id="ARBA00022475"/>
    </source>
</evidence>
<dbReference type="InterPro" id="IPR001872">
    <property type="entry name" value="Peptidase_A8"/>
</dbReference>
<dbReference type="PANTHER" id="PTHR33695">
    <property type="entry name" value="LIPOPROTEIN SIGNAL PEPTIDASE"/>
    <property type="match status" value="1"/>
</dbReference>
<dbReference type="PANTHER" id="PTHR33695:SF1">
    <property type="entry name" value="LIPOPROTEIN SIGNAL PEPTIDASE"/>
    <property type="match status" value="1"/>
</dbReference>
<organism evidence="12 13">
    <name type="scientific">[Clostridium] fimetarium</name>
    <dbReference type="NCBI Taxonomy" id="99656"/>
    <lineage>
        <taxon>Bacteria</taxon>
        <taxon>Bacillati</taxon>
        <taxon>Bacillota</taxon>
        <taxon>Clostridia</taxon>
        <taxon>Lachnospirales</taxon>
        <taxon>Lachnospiraceae</taxon>
    </lineage>
</organism>